<organism evidence="9 10">
    <name type="scientific">Dethiosulfatarculus sandiegensis</name>
    <dbReference type="NCBI Taxonomy" id="1429043"/>
    <lineage>
        <taxon>Bacteria</taxon>
        <taxon>Pseudomonadati</taxon>
        <taxon>Thermodesulfobacteriota</taxon>
        <taxon>Desulfarculia</taxon>
        <taxon>Desulfarculales</taxon>
        <taxon>Desulfarculaceae</taxon>
        <taxon>Dethiosulfatarculus</taxon>
    </lineage>
</organism>
<dbReference type="NCBIfam" id="TIGR04315">
    <property type="entry name" value="octaheme_Shew"/>
    <property type="match status" value="1"/>
</dbReference>
<evidence type="ECO:0000256" key="8">
    <source>
        <dbReference type="SAM" id="SignalP"/>
    </source>
</evidence>
<keyword evidence="7" id="KW-0812">Transmembrane</keyword>
<dbReference type="STRING" id="1429043.X474_26750"/>
<keyword evidence="6" id="KW-0408">Iron</keyword>
<dbReference type="InterPro" id="IPR038266">
    <property type="entry name" value="NapC/NirT_cytc_sf"/>
</dbReference>
<evidence type="ECO:0000256" key="2">
    <source>
        <dbReference type="ARBA" id="ARBA00022617"/>
    </source>
</evidence>
<evidence type="ECO:0000256" key="3">
    <source>
        <dbReference type="ARBA" id="ARBA00022723"/>
    </source>
</evidence>
<gene>
    <name evidence="9" type="ORF">X474_26750</name>
</gene>
<dbReference type="PATRIC" id="fig|1429043.3.peg.5666"/>
<dbReference type="PIRSF" id="PIRSF039014">
    <property type="entry name" value="OTR_cyc"/>
    <property type="match status" value="1"/>
</dbReference>
<dbReference type="AlphaFoldDB" id="A0A0D2G7A7"/>
<proteinExistence type="predicted"/>
<feature type="signal peptide" evidence="8">
    <location>
        <begin position="1"/>
        <end position="28"/>
    </location>
</feature>
<keyword evidence="1" id="KW-0813">Transport</keyword>
<evidence type="ECO:0000256" key="1">
    <source>
        <dbReference type="ARBA" id="ARBA00022448"/>
    </source>
</evidence>
<evidence type="ECO:0000256" key="7">
    <source>
        <dbReference type="SAM" id="Phobius"/>
    </source>
</evidence>
<evidence type="ECO:0000256" key="6">
    <source>
        <dbReference type="ARBA" id="ARBA00023004"/>
    </source>
</evidence>
<keyword evidence="4 8" id="KW-0732">Signal</keyword>
<keyword evidence="7" id="KW-1133">Transmembrane helix</keyword>
<dbReference type="Pfam" id="PF11783">
    <property type="entry name" value="Cytochrome_cB"/>
    <property type="match status" value="1"/>
</dbReference>
<dbReference type="SUPFAM" id="SSF48695">
    <property type="entry name" value="Multiheme cytochromes"/>
    <property type="match status" value="1"/>
</dbReference>
<evidence type="ECO:0000256" key="4">
    <source>
        <dbReference type="ARBA" id="ARBA00022729"/>
    </source>
</evidence>
<dbReference type="InParanoid" id="A0A0D2G7A7"/>
<keyword evidence="5" id="KW-0249">Electron transport</keyword>
<feature type="chain" id="PRO_5002242415" evidence="8">
    <location>
        <begin position="29"/>
        <end position="541"/>
    </location>
</feature>
<sequence length="541" mass="60169">MIRRKKAFQAAVICWTALLLAFPALIGAAEEKSHPLPGQRWDTADHSRFEVLQQPFENGPQVTKACLSCHNEAATQVMQTIHWTWMCPKAPAEAKLGKGGWVVNNFCIAMPSNEPRCTSCHAGYGWKNKSFDFTDQTKVDCLVCHEQTGTYKKFPAGAGNPVSEPKVFPGNKKKYFPPDWNKVAQSVDKPTRKNCGVCHFFGGGGDGVKHGDLDSSMLKPDKNLDVHMAVEGKNFTCARCHTTVVHKISGRCYKTPAAKKRVTLIQDDQTTRITCVSCHTEKPHDAGVKANDHTDKVACQTCHIPAFARKLPTKMMWDWSTAGKMNKEGKPFAKKEKIGPVKRPVYATKKGNFIWKMNVTPDYKWFNGSVENVMLTTPVDPARPVDLTIIEGTPNHPDSRIYPFKTHKGKTPYDAGRKRMAVPHLFGKDKNAYWKSYDWKLALAAGQEYVGLPFSGEVGFIDTNYHFQITHQVAPKSKALACVDCHNPKKSRLAGVPGVYMPGRDRAPWLDYVGWGAVLAALLGVLLHGLGRAVLRRKNGR</sequence>
<dbReference type="InterPro" id="IPR036280">
    <property type="entry name" value="Multihaem_cyt_sf"/>
</dbReference>
<comment type="caution">
    <text evidence="9">The sequence shown here is derived from an EMBL/GenBank/DDBJ whole genome shotgun (WGS) entry which is preliminary data.</text>
</comment>
<name>A0A0D2G7A7_9BACT</name>
<dbReference type="InterPro" id="IPR024673">
    <property type="entry name" value="Octahem_Cyt_c"/>
</dbReference>
<evidence type="ECO:0000256" key="5">
    <source>
        <dbReference type="ARBA" id="ARBA00022982"/>
    </source>
</evidence>
<dbReference type="GO" id="GO:0046872">
    <property type="term" value="F:metal ion binding"/>
    <property type="evidence" value="ECO:0007669"/>
    <property type="project" value="UniProtKB-KW"/>
</dbReference>
<evidence type="ECO:0000313" key="10">
    <source>
        <dbReference type="Proteomes" id="UP000032233"/>
    </source>
</evidence>
<dbReference type="GO" id="GO:0016491">
    <property type="term" value="F:oxidoreductase activity"/>
    <property type="evidence" value="ECO:0007669"/>
    <property type="project" value="TreeGrafter"/>
</dbReference>
<dbReference type="Gene3D" id="1.10.1130.10">
    <property type="entry name" value="Flavocytochrome C3, Chain A"/>
    <property type="match status" value="1"/>
</dbReference>
<dbReference type="EMBL" id="AZAC01000078">
    <property type="protein sequence ID" value="KIX10857.1"/>
    <property type="molecule type" value="Genomic_DNA"/>
</dbReference>
<feature type="transmembrane region" description="Helical" evidence="7">
    <location>
        <begin position="512"/>
        <end position="535"/>
    </location>
</feature>
<dbReference type="Gene3D" id="1.10.3820.10">
    <property type="entry name" value="Di-heme elbow motif domain"/>
    <property type="match status" value="1"/>
</dbReference>
<dbReference type="OrthoDB" id="9788513at2"/>
<dbReference type="RefSeq" id="WP_052515592.1">
    <property type="nucleotide sequence ID" value="NZ_AZAC01000078.1"/>
</dbReference>
<dbReference type="Proteomes" id="UP000032233">
    <property type="component" value="Unassembled WGS sequence"/>
</dbReference>
<accession>A0A0D2G7A7</accession>
<keyword evidence="7" id="KW-0472">Membrane</keyword>
<keyword evidence="10" id="KW-1185">Reference proteome</keyword>
<dbReference type="PANTHER" id="PTHR35038">
    <property type="entry name" value="DISSIMILATORY SULFITE REDUCTASE SIRA"/>
    <property type="match status" value="1"/>
</dbReference>
<keyword evidence="3" id="KW-0479">Metal-binding</keyword>
<dbReference type="PANTHER" id="PTHR35038:SF5">
    <property type="entry name" value="CYTOCHROME C-TYPE PROTEIN NRFB"/>
    <property type="match status" value="1"/>
</dbReference>
<protein>
    <submittedName>
        <fullName evidence="9">Cytochrome C</fullName>
    </submittedName>
</protein>
<dbReference type="InterPro" id="IPR051829">
    <property type="entry name" value="Multiheme_Cytochr_ET"/>
</dbReference>
<keyword evidence="2" id="KW-0349">Heme</keyword>
<evidence type="ECO:0000313" key="9">
    <source>
        <dbReference type="EMBL" id="KIX10857.1"/>
    </source>
</evidence>
<reference evidence="9 10" key="1">
    <citation type="submission" date="2013-11" db="EMBL/GenBank/DDBJ databases">
        <title>Metagenomic analysis of a methanogenic consortium involved in long chain n-alkane degradation.</title>
        <authorList>
            <person name="Davidova I.A."/>
            <person name="Callaghan A.V."/>
            <person name="Wawrik B."/>
            <person name="Pruitt S."/>
            <person name="Marks C."/>
            <person name="Duncan K.E."/>
            <person name="Suflita J.M."/>
        </authorList>
    </citation>
    <scope>NUCLEOTIDE SEQUENCE [LARGE SCALE GENOMIC DNA]</scope>
    <source>
        <strain evidence="9 10">SPR</strain>
    </source>
</reference>